<gene>
    <name evidence="1" type="ORF">bsdcttw_13710</name>
</gene>
<reference evidence="1 2" key="2">
    <citation type="submission" date="2020-08" db="EMBL/GenBank/DDBJ databases">
        <authorList>
            <person name="Ueki A."/>
            <person name="Tonouchi A."/>
        </authorList>
    </citation>
    <scope>NUCLEOTIDE SEQUENCE [LARGE SCALE GENOMIC DNA]</scope>
    <source>
        <strain evidence="1 2">CTTW</strain>
    </source>
</reference>
<dbReference type="RefSeq" id="WP_185258665.1">
    <property type="nucleotide sequence ID" value="NZ_AP023368.1"/>
</dbReference>
<evidence type="ECO:0000313" key="1">
    <source>
        <dbReference type="EMBL" id="BCJ98330.1"/>
    </source>
</evidence>
<evidence type="ECO:0000313" key="2">
    <source>
        <dbReference type="Proteomes" id="UP000515703"/>
    </source>
</evidence>
<sequence length="298" mass="34550">MNTEGIQKEAVRDEIIEWLLEEENPEVRYRTLTEYLKYPKESVEVRQAKAALFMAPIFKNAMNLLKEEKVWPRYDALTSFAEWGLTREELAIDEDVRRLIDDTGFHPMCGEALLLRNLVKLGYEEWDEVKTEIYSALDKIKEDGGFGCISKNKKINDPKLPHKSCARITANYLLLIAEMKLKEMKIPCEEELVHYFLKRNLVFRTDNPQRVVVEGMEDTYYPPDAIKTGIQNLLYAIHILGRSTDNSCKIAYEYLHSKRLEDGRYVLGKTKTNPSFKAGKIGKANKWVTLYALMAEEP</sequence>
<dbReference type="EMBL" id="AP023368">
    <property type="protein sequence ID" value="BCJ98330.1"/>
    <property type="molecule type" value="Genomic_DNA"/>
</dbReference>
<accession>A0A7I8DIZ6</accession>
<name>A0A7I8DIZ6_9FIRM</name>
<organism evidence="1 2">
    <name type="scientific">Anaerocolumna chitinilytica</name>
    <dbReference type="NCBI Taxonomy" id="1727145"/>
    <lineage>
        <taxon>Bacteria</taxon>
        <taxon>Bacillati</taxon>
        <taxon>Bacillota</taxon>
        <taxon>Clostridia</taxon>
        <taxon>Lachnospirales</taxon>
        <taxon>Lachnospiraceae</taxon>
        <taxon>Anaerocolumna</taxon>
    </lineage>
</organism>
<dbReference type="KEGG" id="acht:bsdcttw_13710"/>
<reference evidence="1 2" key="1">
    <citation type="submission" date="2020-08" db="EMBL/GenBank/DDBJ databases">
        <title>Draft genome sequencing of an Anaerocolumna strain isolated from anoxic soil subjected to BSD treatment.</title>
        <authorList>
            <person name="Uek A."/>
            <person name="Tonouchi A."/>
        </authorList>
    </citation>
    <scope>NUCLEOTIDE SEQUENCE [LARGE SCALE GENOMIC DNA]</scope>
    <source>
        <strain evidence="1 2">CTTW</strain>
    </source>
</reference>
<dbReference type="AlphaFoldDB" id="A0A7I8DIZ6"/>
<dbReference type="Proteomes" id="UP000515703">
    <property type="component" value="Chromosome"/>
</dbReference>
<protein>
    <submittedName>
        <fullName evidence="1">Uncharacterized protein</fullName>
    </submittedName>
</protein>
<keyword evidence="2" id="KW-1185">Reference proteome</keyword>
<proteinExistence type="predicted"/>